<evidence type="ECO:0000259" key="17">
    <source>
        <dbReference type="Pfam" id="PF01982"/>
    </source>
</evidence>
<keyword evidence="12" id="KW-0460">Magnesium</keyword>
<evidence type="ECO:0000256" key="8">
    <source>
        <dbReference type="ARBA" id="ARBA00022679"/>
    </source>
</evidence>
<dbReference type="UniPathway" id="UPA00276">
    <property type="reaction ID" value="UER00929"/>
</dbReference>
<sequence>MQPARALGLTLGGLPASGQGRRNDMGTQIRWTGRVVSGLGVAARWTTLDWFRAAIERLFGFKPVPGTLNAIAEGDRQELDRLLLTAGTVLVPPAEDICCSLVLPAHVARGVRSHPVVLLRPMVYGYNPAQVEFLAPVRLREALELRDGDEIVITIGDNAPAQKWIAADSSRARSDWATSRPSRQ</sequence>
<comment type="catalytic activity">
    <reaction evidence="16">
        <text>riboflavin + CTP = CDP + FMN + H(+)</text>
        <dbReference type="Rhea" id="RHEA:25021"/>
        <dbReference type="ChEBI" id="CHEBI:15378"/>
        <dbReference type="ChEBI" id="CHEBI:37563"/>
        <dbReference type="ChEBI" id="CHEBI:57986"/>
        <dbReference type="ChEBI" id="CHEBI:58069"/>
        <dbReference type="ChEBI" id="CHEBI:58210"/>
        <dbReference type="EC" id="2.7.1.161"/>
    </reaction>
</comment>
<gene>
    <name evidence="18" type="ordered locus">STH673</name>
</gene>
<evidence type="ECO:0000256" key="3">
    <source>
        <dbReference type="ARBA" id="ARBA00006428"/>
    </source>
</evidence>
<evidence type="ECO:0000256" key="6">
    <source>
        <dbReference type="ARBA" id="ARBA00022630"/>
    </source>
</evidence>
<comment type="cofactor">
    <cofactor evidence="1">
        <name>Mg(2+)</name>
        <dbReference type="ChEBI" id="CHEBI:18420"/>
    </cofactor>
</comment>
<dbReference type="InterPro" id="IPR023602">
    <property type="entry name" value="Riboflavin_kinase_CTP-dep"/>
</dbReference>
<dbReference type="KEGG" id="sth:STH673"/>
<dbReference type="HOGENOM" id="CLU_1467499_0_0_9"/>
<evidence type="ECO:0000256" key="11">
    <source>
        <dbReference type="ARBA" id="ARBA00022777"/>
    </source>
</evidence>
<keyword evidence="7" id="KW-0288">FMN</keyword>
<dbReference type="GO" id="GO:0046872">
    <property type="term" value="F:metal ion binding"/>
    <property type="evidence" value="ECO:0007669"/>
    <property type="project" value="UniProtKB-KW"/>
</dbReference>
<evidence type="ECO:0000256" key="4">
    <source>
        <dbReference type="ARBA" id="ARBA00011987"/>
    </source>
</evidence>
<organism evidence="18 19">
    <name type="scientific">Symbiobacterium thermophilum (strain DSM 24528 / JCM 14929 / IAM 14863 / T)</name>
    <dbReference type="NCBI Taxonomy" id="292459"/>
    <lineage>
        <taxon>Bacteria</taxon>
        <taxon>Bacillati</taxon>
        <taxon>Bacillota</taxon>
        <taxon>Clostridia</taxon>
        <taxon>Eubacteriales</taxon>
        <taxon>Symbiobacteriaceae</taxon>
        <taxon>Symbiobacterium</taxon>
    </lineage>
</organism>
<accession>Q67RN5</accession>
<dbReference type="EC" id="2.7.1.161" evidence="4"/>
<dbReference type="Pfam" id="PF01982">
    <property type="entry name" value="CTP-dep_RFKase"/>
    <property type="match status" value="1"/>
</dbReference>
<dbReference type="InterPro" id="IPR039063">
    <property type="entry name" value="RibK_CTP-dep"/>
</dbReference>
<evidence type="ECO:0000313" key="19">
    <source>
        <dbReference type="Proteomes" id="UP000000417"/>
    </source>
</evidence>
<comment type="similarity">
    <text evidence="3">Belongs to the archaeal riboflavin kinase family.</text>
</comment>
<comment type="pathway">
    <text evidence="2">Cofactor biosynthesis; FMN biosynthesis; FMN from riboflavin (CTP route): step 1/1.</text>
</comment>
<evidence type="ECO:0000256" key="15">
    <source>
        <dbReference type="ARBA" id="ARBA00033116"/>
    </source>
</evidence>
<keyword evidence="10" id="KW-0547">Nucleotide-binding</keyword>
<evidence type="ECO:0000256" key="9">
    <source>
        <dbReference type="ARBA" id="ARBA00022723"/>
    </source>
</evidence>
<evidence type="ECO:0000256" key="5">
    <source>
        <dbReference type="ARBA" id="ARBA00017394"/>
    </source>
</evidence>
<proteinExistence type="inferred from homology"/>
<evidence type="ECO:0000256" key="13">
    <source>
        <dbReference type="ARBA" id="ARBA00029789"/>
    </source>
</evidence>
<dbReference type="Proteomes" id="UP000000417">
    <property type="component" value="Chromosome"/>
</dbReference>
<evidence type="ECO:0000256" key="10">
    <source>
        <dbReference type="ARBA" id="ARBA00022741"/>
    </source>
</evidence>
<dbReference type="GO" id="GO:0008531">
    <property type="term" value="F:riboflavin kinase activity"/>
    <property type="evidence" value="ECO:0007669"/>
    <property type="project" value="InterPro"/>
</dbReference>
<dbReference type="eggNOG" id="COG1339">
    <property type="taxonomic scope" value="Bacteria"/>
</dbReference>
<dbReference type="Gene3D" id="2.40.30.30">
    <property type="entry name" value="Riboflavin kinase-like"/>
    <property type="match status" value="1"/>
</dbReference>
<keyword evidence="11" id="KW-0418">Kinase</keyword>
<name>Q67RN5_SYMTH</name>
<keyword evidence="8" id="KW-0808">Transferase</keyword>
<dbReference type="PANTHER" id="PTHR40706:SF1">
    <property type="entry name" value="RIBOFLAVIN KINASE"/>
    <property type="match status" value="1"/>
</dbReference>
<keyword evidence="6" id="KW-0285">Flavoprotein</keyword>
<evidence type="ECO:0000256" key="1">
    <source>
        <dbReference type="ARBA" id="ARBA00001946"/>
    </source>
</evidence>
<evidence type="ECO:0000256" key="2">
    <source>
        <dbReference type="ARBA" id="ARBA00005219"/>
    </source>
</evidence>
<dbReference type="GO" id="GO:0009398">
    <property type="term" value="P:FMN biosynthetic process"/>
    <property type="evidence" value="ECO:0007669"/>
    <property type="project" value="UniProtKB-UniPathway"/>
</dbReference>
<dbReference type="SUPFAM" id="SSF82114">
    <property type="entry name" value="Riboflavin kinase-like"/>
    <property type="match status" value="1"/>
</dbReference>
<reference evidence="18 19" key="1">
    <citation type="journal article" date="2004" name="Nucleic Acids Res.">
        <title>Genome sequence of Symbiobacterium thermophilum, an uncultivable bacterium that depends on microbial commensalism.</title>
        <authorList>
            <person name="Ueda K."/>
            <person name="Yamashita A."/>
            <person name="Ishikawa J."/>
            <person name="Shimada M."/>
            <person name="Watsuji T."/>
            <person name="Morimura K."/>
            <person name="Ikeda H."/>
            <person name="Hattori M."/>
            <person name="Beppu T."/>
        </authorList>
    </citation>
    <scope>NUCLEOTIDE SEQUENCE [LARGE SCALE GENOMIC DNA]</scope>
    <source>
        <strain evidence="19">T / IAM 14863</strain>
    </source>
</reference>
<dbReference type="EMBL" id="AP006840">
    <property type="protein sequence ID" value="BAD39658.1"/>
    <property type="molecule type" value="Genomic_DNA"/>
</dbReference>
<keyword evidence="19" id="KW-1185">Reference proteome</keyword>
<dbReference type="STRING" id="292459.STH673"/>
<dbReference type="GO" id="GO:0009231">
    <property type="term" value="P:riboflavin biosynthetic process"/>
    <property type="evidence" value="ECO:0007669"/>
    <property type="project" value="InterPro"/>
</dbReference>
<keyword evidence="9" id="KW-0479">Metal-binding</keyword>
<feature type="domain" description="Riboflavin kinase" evidence="17">
    <location>
        <begin position="35"/>
        <end position="155"/>
    </location>
</feature>
<protein>
    <recommendedName>
        <fullName evidence="5">Riboflavin kinase</fullName>
        <ecNumber evidence="4">2.7.1.161</ecNumber>
    </recommendedName>
    <alternativeName>
        <fullName evidence="14">CTP-dependent riboflavin kinase</fullName>
    </alternativeName>
    <alternativeName>
        <fullName evidence="15">CTP:riboflavin 5'-phosphotransferase</fullName>
    </alternativeName>
    <alternativeName>
        <fullName evidence="13">Flavokinase</fullName>
    </alternativeName>
</protein>
<evidence type="ECO:0000256" key="12">
    <source>
        <dbReference type="ARBA" id="ARBA00022842"/>
    </source>
</evidence>
<dbReference type="AlphaFoldDB" id="Q67RN5"/>
<dbReference type="PANTHER" id="PTHR40706">
    <property type="entry name" value="RIBOFLAVIN KINASE"/>
    <property type="match status" value="1"/>
</dbReference>
<evidence type="ECO:0000256" key="16">
    <source>
        <dbReference type="ARBA" id="ARBA00047857"/>
    </source>
</evidence>
<evidence type="ECO:0000256" key="7">
    <source>
        <dbReference type="ARBA" id="ARBA00022643"/>
    </source>
</evidence>
<dbReference type="GO" id="GO:0000166">
    <property type="term" value="F:nucleotide binding"/>
    <property type="evidence" value="ECO:0007669"/>
    <property type="project" value="UniProtKB-KW"/>
</dbReference>
<dbReference type="InterPro" id="IPR023465">
    <property type="entry name" value="Riboflavin_kinase_dom_sf"/>
</dbReference>
<evidence type="ECO:0000313" key="18">
    <source>
        <dbReference type="EMBL" id="BAD39658.1"/>
    </source>
</evidence>
<evidence type="ECO:0000256" key="14">
    <source>
        <dbReference type="ARBA" id="ARBA00030544"/>
    </source>
</evidence>